<name>A0AAV9P462_9PEZI</name>
<sequence length="817" mass="90211">MRRKATKEDMAKAIEQRRKLLSSTARPTSPSLAPQTSSPPAPPPVTDNNTHSASPSISKNSAPRVAQIADAQAHVRAVGPALIGSSGLPRSTRDWDVVTDNVEHVVYSDDDKMMKFGYTFVTTLTHPAHIPDRYKEVRLPPNHPPIAAGKLTGRQHDWLGTSPADRGVERVKEKTWEQKVAYVKETSGSQLMGQLKDADADFDKRPRLPYGRVDEYLFREGQDPEKRPLWKPGLPDTRAQAACDKHARQMKAPMSPQQQEVASDEQQQQQQEEEVEEEEEEEEEEEDASFDWKDQARLKKMVDIMNQSGPEKSTRGKDWVQRTEYWEGVSLDQPESQHEPSNDGHDLIRGDMARLLGIMEGKHMRLEKEEAEKWRLWDLAHPETPEEVELNKNEPPPPPPEPRDPPLKLDFGMHLSTALEWIARTAAPGEEYDLPRLGPSNRFLRATFEGPNSTVGVYNRAEMISRDTAVRYPGTSRHKDEDLNVDLGPVFGSKVRVTREDRIAAEKEMVASGKKLPPPNPKSQRAVKRTAQAAALDAESEDVVSSAAAEVAEPPRKKARRGAAAGSDHDLDDGEGVAEASTAARPATRPVERRRTRSEASQSTGVDRIADDVSSGPEEPDTSRKDSAHILSDTDQKAATPKKKKAAPMKKAGVKKAAAKKAAPQKRGDEKSLVMVLARATGQTPPGNKPRSRLVLKHPGTKPRPGEAQDEGRPAREVENGRREEDGMDKGGEDGGLSAAQEGLADVVSKWDKETTIEEGESEMKGTKKEGSMKGKAKKEESDKEGSGEDSTETATTTPSGRPKRSTKMPKRYWKSG</sequence>
<dbReference type="EMBL" id="JAVRRT010000011">
    <property type="protein sequence ID" value="KAK5167398.1"/>
    <property type="molecule type" value="Genomic_DNA"/>
</dbReference>
<feature type="region of interest" description="Disordered" evidence="1">
    <location>
        <begin position="224"/>
        <end position="294"/>
    </location>
</feature>
<feature type="region of interest" description="Disordered" evidence="1">
    <location>
        <begin position="325"/>
        <end position="347"/>
    </location>
</feature>
<proteinExistence type="predicted"/>
<feature type="compositionally biased region" description="Basic and acidic residues" evidence="1">
    <location>
        <begin position="749"/>
        <end position="787"/>
    </location>
</feature>
<feature type="region of interest" description="Disordered" evidence="1">
    <location>
        <begin position="1"/>
        <end position="66"/>
    </location>
</feature>
<feature type="compositionally biased region" description="Basic and acidic residues" evidence="1">
    <location>
        <begin position="377"/>
        <end position="392"/>
    </location>
</feature>
<organism evidence="2 3">
    <name type="scientific">Saxophila tyrrhenica</name>
    <dbReference type="NCBI Taxonomy" id="1690608"/>
    <lineage>
        <taxon>Eukaryota</taxon>
        <taxon>Fungi</taxon>
        <taxon>Dikarya</taxon>
        <taxon>Ascomycota</taxon>
        <taxon>Pezizomycotina</taxon>
        <taxon>Dothideomycetes</taxon>
        <taxon>Dothideomycetidae</taxon>
        <taxon>Mycosphaerellales</taxon>
        <taxon>Extremaceae</taxon>
        <taxon>Saxophila</taxon>
    </lineage>
</organism>
<keyword evidence="3" id="KW-1185">Reference proteome</keyword>
<dbReference type="AlphaFoldDB" id="A0AAV9P462"/>
<feature type="compositionally biased region" description="Basic residues" evidence="1">
    <location>
        <begin position="640"/>
        <end position="659"/>
    </location>
</feature>
<feature type="compositionally biased region" description="Basic and acidic residues" evidence="1">
    <location>
        <begin position="1"/>
        <end position="18"/>
    </location>
</feature>
<accession>A0AAV9P462</accession>
<feature type="region of interest" description="Disordered" evidence="1">
    <location>
        <begin position="301"/>
        <end position="320"/>
    </location>
</feature>
<evidence type="ECO:0000313" key="3">
    <source>
        <dbReference type="Proteomes" id="UP001337655"/>
    </source>
</evidence>
<dbReference type="GeneID" id="89928433"/>
<feature type="region of interest" description="Disordered" evidence="1">
    <location>
        <begin position="377"/>
        <end position="410"/>
    </location>
</feature>
<feature type="compositionally biased region" description="Basic residues" evidence="1">
    <location>
        <begin position="802"/>
        <end position="817"/>
    </location>
</feature>
<feature type="compositionally biased region" description="Basic and acidic residues" evidence="1">
    <location>
        <begin position="621"/>
        <end position="636"/>
    </location>
</feature>
<evidence type="ECO:0000313" key="2">
    <source>
        <dbReference type="EMBL" id="KAK5167398.1"/>
    </source>
</evidence>
<reference evidence="2 3" key="1">
    <citation type="submission" date="2023-08" db="EMBL/GenBank/DDBJ databases">
        <title>Black Yeasts Isolated from many extreme environments.</title>
        <authorList>
            <person name="Coleine C."/>
            <person name="Stajich J.E."/>
            <person name="Selbmann L."/>
        </authorList>
    </citation>
    <scope>NUCLEOTIDE SEQUENCE [LARGE SCALE GENOMIC DNA]</scope>
    <source>
        <strain evidence="2 3">CCFEE 5935</strain>
    </source>
</reference>
<feature type="compositionally biased region" description="Low complexity" evidence="1">
    <location>
        <begin position="27"/>
        <end position="36"/>
    </location>
</feature>
<feature type="compositionally biased region" description="Polar residues" evidence="1">
    <location>
        <begin position="46"/>
        <end position="61"/>
    </location>
</feature>
<evidence type="ECO:0000256" key="1">
    <source>
        <dbReference type="SAM" id="MobiDB-lite"/>
    </source>
</evidence>
<feature type="compositionally biased region" description="Low complexity" evidence="1">
    <location>
        <begin position="257"/>
        <end position="270"/>
    </location>
</feature>
<gene>
    <name evidence="2" type="ORF">LTR77_007097</name>
</gene>
<comment type="caution">
    <text evidence="2">The sequence shown here is derived from an EMBL/GenBank/DDBJ whole genome shotgun (WGS) entry which is preliminary data.</text>
</comment>
<dbReference type="Proteomes" id="UP001337655">
    <property type="component" value="Unassembled WGS sequence"/>
</dbReference>
<feature type="compositionally biased region" description="Basic and acidic residues" evidence="1">
    <location>
        <begin position="704"/>
        <end position="733"/>
    </location>
</feature>
<protein>
    <submittedName>
        <fullName evidence="2">Uncharacterized protein</fullName>
    </submittedName>
</protein>
<feature type="compositionally biased region" description="Basic residues" evidence="1">
    <location>
        <begin position="690"/>
        <end position="701"/>
    </location>
</feature>
<feature type="compositionally biased region" description="Acidic residues" evidence="1">
    <location>
        <begin position="271"/>
        <end position="289"/>
    </location>
</feature>
<feature type="compositionally biased region" description="Low complexity" evidence="1">
    <location>
        <begin position="543"/>
        <end position="552"/>
    </location>
</feature>
<feature type="region of interest" description="Disordered" evidence="1">
    <location>
        <begin position="510"/>
        <end position="817"/>
    </location>
</feature>
<dbReference type="RefSeq" id="XP_064657104.1">
    <property type="nucleotide sequence ID" value="XM_064804334.1"/>
</dbReference>
<feature type="compositionally biased region" description="Basic and acidic residues" evidence="1">
    <location>
        <begin position="335"/>
        <end position="347"/>
    </location>
</feature>